<dbReference type="SUPFAM" id="SSF48403">
    <property type="entry name" value="Ankyrin repeat"/>
    <property type="match status" value="1"/>
</dbReference>
<proteinExistence type="predicted"/>
<dbReference type="WBParaSite" id="SMUV_0000065701-mRNA-1">
    <property type="protein sequence ID" value="SMUV_0000065701-mRNA-1"/>
    <property type="gene ID" value="SMUV_0000065701"/>
</dbReference>
<dbReference type="PROSITE" id="PS50297">
    <property type="entry name" value="ANK_REP_REGION"/>
    <property type="match status" value="2"/>
</dbReference>
<dbReference type="Gene3D" id="1.25.40.20">
    <property type="entry name" value="Ankyrin repeat-containing domain"/>
    <property type="match status" value="1"/>
</dbReference>
<dbReference type="InterPro" id="IPR002110">
    <property type="entry name" value="Ankyrin_rpt"/>
</dbReference>
<evidence type="ECO:0000256" key="1">
    <source>
        <dbReference type="ARBA" id="ARBA00022737"/>
    </source>
</evidence>
<keyword evidence="2 3" id="KW-0040">ANK repeat</keyword>
<reference evidence="5" key="1">
    <citation type="submission" date="2017-02" db="UniProtKB">
        <authorList>
            <consortium name="WormBaseParasite"/>
        </authorList>
    </citation>
    <scope>IDENTIFICATION</scope>
</reference>
<dbReference type="InterPro" id="IPR036770">
    <property type="entry name" value="Ankyrin_rpt-contain_sf"/>
</dbReference>
<evidence type="ECO:0000313" key="4">
    <source>
        <dbReference type="Proteomes" id="UP000046393"/>
    </source>
</evidence>
<dbReference type="SMART" id="SM00248">
    <property type="entry name" value="ANK"/>
    <property type="match status" value="2"/>
</dbReference>
<feature type="repeat" description="ANK" evidence="3">
    <location>
        <begin position="109"/>
        <end position="141"/>
    </location>
</feature>
<dbReference type="Pfam" id="PF12796">
    <property type="entry name" value="Ank_2"/>
    <property type="match status" value="1"/>
</dbReference>
<dbReference type="PANTHER" id="PTHR24189:SF73">
    <property type="entry name" value="ANKYRIN REPEAT AND SOCS BOX-CONTAINING 15B"/>
    <property type="match status" value="1"/>
</dbReference>
<evidence type="ECO:0000256" key="3">
    <source>
        <dbReference type="PROSITE-ProRule" id="PRU00023"/>
    </source>
</evidence>
<dbReference type="InterPro" id="IPR050745">
    <property type="entry name" value="Multifunctional_regulatory"/>
</dbReference>
<evidence type="ECO:0000313" key="5">
    <source>
        <dbReference type="WBParaSite" id="SMUV_0000065701-mRNA-1"/>
    </source>
</evidence>
<accession>A0A0N5A987</accession>
<dbReference type="PROSITE" id="PS50088">
    <property type="entry name" value="ANK_REPEAT"/>
    <property type="match status" value="2"/>
</dbReference>
<evidence type="ECO:0000256" key="2">
    <source>
        <dbReference type="ARBA" id="ARBA00023043"/>
    </source>
</evidence>
<dbReference type="STRING" id="451379.A0A0N5A987"/>
<keyword evidence="1" id="KW-0677">Repeat</keyword>
<protein>
    <submittedName>
        <fullName evidence="5">ANK_REP_REGION domain-containing protein</fullName>
    </submittedName>
</protein>
<feature type="repeat" description="ANK" evidence="3">
    <location>
        <begin position="76"/>
        <end position="108"/>
    </location>
</feature>
<name>A0A0N5A987_9BILA</name>
<dbReference type="PRINTS" id="PR01415">
    <property type="entry name" value="ANKYRIN"/>
</dbReference>
<sequence>MKKTVLEAKESIEGAFHGKSEAMFVSAWDYDDDGISEKRKDDILEQLLTAAENNNVPQMKSILSLQPTLIKASDADGYTALHRAAYSNSVDCVNFLISAGASLDARTKDGWTPLHSACNWACYESVGILLSNGADVNSCSNGKLTPLHLAINAQKPLERTCTTVYYLLQAPG</sequence>
<dbReference type="AlphaFoldDB" id="A0A0N5A987"/>
<keyword evidence="4" id="KW-1185">Reference proteome</keyword>
<dbReference type="Proteomes" id="UP000046393">
    <property type="component" value="Unplaced"/>
</dbReference>
<dbReference type="PANTHER" id="PTHR24189">
    <property type="entry name" value="MYOTROPHIN"/>
    <property type="match status" value="1"/>
</dbReference>
<organism evidence="4 5">
    <name type="scientific">Syphacia muris</name>
    <dbReference type="NCBI Taxonomy" id="451379"/>
    <lineage>
        <taxon>Eukaryota</taxon>
        <taxon>Metazoa</taxon>
        <taxon>Ecdysozoa</taxon>
        <taxon>Nematoda</taxon>
        <taxon>Chromadorea</taxon>
        <taxon>Rhabditida</taxon>
        <taxon>Spirurina</taxon>
        <taxon>Oxyuridomorpha</taxon>
        <taxon>Oxyuroidea</taxon>
        <taxon>Oxyuridae</taxon>
        <taxon>Syphacia</taxon>
    </lineage>
</organism>